<gene>
    <name evidence="4" type="ORF">H8S09_07355</name>
</gene>
<dbReference type="PROSITE" id="PS50977">
    <property type="entry name" value="HTH_TETR_2"/>
    <property type="match status" value="1"/>
</dbReference>
<keyword evidence="1 2" id="KW-0238">DNA-binding</keyword>
<feature type="DNA-binding region" description="H-T-H motif" evidence="2">
    <location>
        <begin position="29"/>
        <end position="48"/>
    </location>
</feature>
<evidence type="ECO:0000259" key="3">
    <source>
        <dbReference type="PROSITE" id="PS50977"/>
    </source>
</evidence>
<evidence type="ECO:0000313" key="4">
    <source>
        <dbReference type="EMBL" id="MBC5662708.1"/>
    </source>
</evidence>
<dbReference type="RefSeq" id="WP_117822830.1">
    <property type="nucleotide sequence ID" value="NZ_JACOOX010000003.1"/>
</dbReference>
<name>A0A8I0DS33_9FIRM</name>
<dbReference type="InterPro" id="IPR050624">
    <property type="entry name" value="HTH-type_Tx_Regulator"/>
</dbReference>
<dbReference type="InterPro" id="IPR001647">
    <property type="entry name" value="HTH_TetR"/>
</dbReference>
<evidence type="ECO:0000256" key="2">
    <source>
        <dbReference type="PROSITE-ProRule" id="PRU00335"/>
    </source>
</evidence>
<dbReference type="SUPFAM" id="SSF46689">
    <property type="entry name" value="Homeodomain-like"/>
    <property type="match status" value="1"/>
</dbReference>
<protein>
    <submittedName>
        <fullName evidence="4">TetR/AcrR family transcriptional regulator</fullName>
    </submittedName>
</protein>
<dbReference type="GO" id="GO:0003677">
    <property type="term" value="F:DNA binding"/>
    <property type="evidence" value="ECO:0007669"/>
    <property type="project" value="UniProtKB-UniRule"/>
</dbReference>
<dbReference type="AlphaFoldDB" id="A0A8I0DS33"/>
<dbReference type="Pfam" id="PF00440">
    <property type="entry name" value="TetR_N"/>
    <property type="match status" value="1"/>
</dbReference>
<dbReference type="PANTHER" id="PTHR43479:SF11">
    <property type="entry name" value="ACREF_ENVCD OPERON REPRESSOR-RELATED"/>
    <property type="match status" value="1"/>
</dbReference>
<dbReference type="PANTHER" id="PTHR43479">
    <property type="entry name" value="ACREF/ENVCD OPERON REPRESSOR-RELATED"/>
    <property type="match status" value="1"/>
</dbReference>
<organism evidence="4 5">
    <name type="scientific">Coprococcus hominis</name>
    <name type="common">ex Liu et al. 2022</name>
    <dbReference type="NCBI Taxonomy" id="2763039"/>
    <lineage>
        <taxon>Bacteria</taxon>
        <taxon>Bacillati</taxon>
        <taxon>Bacillota</taxon>
        <taxon>Clostridia</taxon>
        <taxon>Lachnospirales</taxon>
        <taxon>Lachnospiraceae</taxon>
        <taxon>Coprococcus</taxon>
    </lineage>
</organism>
<reference evidence="4 5" key="1">
    <citation type="submission" date="2020-08" db="EMBL/GenBank/DDBJ databases">
        <title>Genome public.</title>
        <authorList>
            <person name="Liu C."/>
            <person name="Sun Q."/>
        </authorList>
    </citation>
    <scope>NUCLEOTIDE SEQUENCE [LARGE SCALE GENOMIC DNA]</scope>
    <source>
        <strain evidence="4 5">NSJ-10</strain>
    </source>
</reference>
<dbReference type="Gene3D" id="1.10.357.10">
    <property type="entry name" value="Tetracycline Repressor, domain 2"/>
    <property type="match status" value="1"/>
</dbReference>
<dbReference type="InterPro" id="IPR009057">
    <property type="entry name" value="Homeodomain-like_sf"/>
</dbReference>
<sequence>MEIKEKNTKDKILEEALKLFAQSGYMGTSMNDIASNLGVTKAALYKHYKSKQEILDSIIDKMNELDMERVKRYEMPEGDLEKVTAEYKETAYNKIKQFTKVQFLHWTEEEFSSCFRKMLTLEQYREPQMAQLYQNYLAGGPLTYIEALFSNMLGDARKARQTALDFYGPIFLLYSIYDGVDDKSRVIRLLEDHMDHFLQEMQKNTSN</sequence>
<comment type="caution">
    <text evidence="4">The sequence shown here is derived from an EMBL/GenBank/DDBJ whole genome shotgun (WGS) entry which is preliminary data.</text>
</comment>
<dbReference type="Proteomes" id="UP000615234">
    <property type="component" value="Unassembled WGS sequence"/>
</dbReference>
<dbReference type="EMBL" id="JACOOX010000003">
    <property type="protein sequence ID" value="MBC5662708.1"/>
    <property type="molecule type" value="Genomic_DNA"/>
</dbReference>
<evidence type="ECO:0000256" key="1">
    <source>
        <dbReference type="ARBA" id="ARBA00023125"/>
    </source>
</evidence>
<keyword evidence="5" id="KW-1185">Reference proteome</keyword>
<feature type="domain" description="HTH tetR-type" evidence="3">
    <location>
        <begin position="6"/>
        <end position="66"/>
    </location>
</feature>
<accession>A0A8I0DS33</accession>
<evidence type="ECO:0000313" key="5">
    <source>
        <dbReference type="Proteomes" id="UP000615234"/>
    </source>
</evidence>
<proteinExistence type="predicted"/>
<dbReference type="PRINTS" id="PR00455">
    <property type="entry name" value="HTHTETR"/>
</dbReference>